<evidence type="ECO:0000313" key="3">
    <source>
        <dbReference type="EMBL" id="CAG8976264.1"/>
    </source>
</evidence>
<keyword evidence="4" id="KW-1185">Reference proteome</keyword>
<name>A0A9N9LJE6_9HELO</name>
<organism evidence="3 4">
    <name type="scientific">Hymenoscyphus albidus</name>
    <dbReference type="NCBI Taxonomy" id="595503"/>
    <lineage>
        <taxon>Eukaryota</taxon>
        <taxon>Fungi</taxon>
        <taxon>Dikarya</taxon>
        <taxon>Ascomycota</taxon>
        <taxon>Pezizomycotina</taxon>
        <taxon>Leotiomycetes</taxon>
        <taxon>Helotiales</taxon>
        <taxon>Helotiaceae</taxon>
        <taxon>Hymenoscyphus</taxon>
    </lineage>
</organism>
<gene>
    <name evidence="3" type="ORF">HYALB_00009439</name>
</gene>
<feature type="region of interest" description="Disordered" evidence="1">
    <location>
        <begin position="50"/>
        <end position="110"/>
    </location>
</feature>
<keyword evidence="2" id="KW-0472">Membrane</keyword>
<evidence type="ECO:0000256" key="2">
    <source>
        <dbReference type="SAM" id="Phobius"/>
    </source>
</evidence>
<dbReference type="EMBL" id="CAJVRM010000169">
    <property type="protein sequence ID" value="CAG8976264.1"/>
    <property type="molecule type" value="Genomic_DNA"/>
</dbReference>
<evidence type="ECO:0000313" key="4">
    <source>
        <dbReference type="Proteomes" id="UP000701801"/>
    </source>
</evidence>
<dbReference type="AlphaFoldDB" id="A0A9N9LJE6"/>
<keyword evidence="2" id="KW-1133">Transmembrane helix</keyword>
<feature type="compositionally biased region" description="Low complexity" evidence="1">
    <location>
        <begin position="58"/>
        <end position="74"/>
    </location>
</feature>
<comment type="caution">
    <text evidence="3">The sequence shown here is derived from an EMBL/GenBank/DDBJ whole genome shotgun (WGS) entry which is preliminary data.</text>
</comment>
<reference evidence="3" key="1">
    <citation type="submission" date="2021-07" db="EMBL/GenBank/DDBJ databases">
        <authorList>
            <person name="Durling M."/>
        </authorList>
    </citation>
    <scope>NUCLEOTIDE SEQUENCE</scope>
</reference>
<evidence type="ECO:0000256" key="1">
    <source>
        <dbReference type="SAM" id="MobiDB-lite"/>
    </source>
</evidence>
<dbReference type="Proteomes" id="UP000701801">
    <property type="component" value="Unassembled WGS sequence"/>
</dbReference>
<dbReference type="OrthoDB" id="202415at2759"/>
<accession>A0A9N9LJE6</accession>
<proteinExistence type="predicted"/>
<protein>
    <submittedName>
        <fullName evidence="3">Uncharacterized protein</fullName>
    </submittedName>
</protein>
<feature type="transmembrane region" description="Helical" evidence="2">
    <location>
        <begin position="12"/>
        <end position="31"/>
    </location>
</feature>
<sequence>MGVESLTMSRVVRFIIIFLVFDLLIYSGFVLHPTYSKHVGDDIPLAKKEDTATQQPFSSTYLTSSLSPTKSSTSNPVDEYQQEPQGTQNQGSVKVSPATPTPQSKTKDEVNFDTSHDAQNWGLSSQQCSDQFPGLFTEINRAVAFQKQKGVVTPEDIDISWKDDGAVRAQIIDQKLYILEAKITSDHPACAPLPSSAP</sequence>
<keyword evidence="2" id="KW-0812">Transmembrane</keyword>
<feature type="compositionally biased region" description="Polar residues" evidence="1">
    <location>
        <begin position="82"/>
        <end position="93"/>
    </location>
</feature>